<dbReference type="RefSeq" id="WP_278058439.1">
    <property type="nucleotide sequence ID" value="NZ_CP121247.1"/>
</dbReference>
<name>A0ABT9NB29_9ACTO</name>
<dbReference type="EMBL" id="JAUSQW010000001">
    <property type="protein sequence ID" value="MDP9800906.1"/>
    <property type="molecule type" value="Genomic_DNA"/>
</dbReference>
<dbReference type="Proteomes" id="UP001235966">
    <property type="component" value="Unassembled WGS sequence"/>
</dbReference>
<protein>
    <submittedName>
        <fullName evidence="1">Uncharacterized protein</fullName>
    </submittedName>
</protein>
<keyword evidence="2" id="KW-1185">Reference proteome</keyword>
<evidence type="ECO:0000313" key="2">
    <source>
        <dbReference type="Proteomes" id="UP001235966"/>
    </source>
</evidence>
<sequence length="60" mass="6884">MAPRAKYGGAIGCAQRNLPIDCFELLPYFDVNKLQGTRFIAQQWRMNFAEFSVAVTLMKR</sequence>
<proteinExistence type="predicted"/>
<accession>A0ABT9NB29</accession>
<gene>
    <name evidence="1" type="ORF">J2S49_000982</name>
</gene>
<comment type="caution">
    <text evidence="1">The sequence shown here is derived from an EMBL/GenBank/DDBJ whole genome shotgun (WGS) entry which is preliminary data.</text>
</comment>
<evidence type="ECO:0000313" key="1">
    <source>
        <dbReference type="EMBL" id="MDP9800906.1"/>
    </source>
</evidence>
<organism evidence="1 2">
    <name type="scientific">Arcanobacterium wilhelmae</name>
    <dbReference type="NCBI Taxonomy" id="1803177"/>
    <lineage>
        <taxon>Bacteria</taxon>
        <taxon>Bacillati</taxon>
        <taxon>Actinomycetota</taxon>
        <taxon>Actinomycetes</taxon>
        <taxon>Actinomycetales</taxon>
        <taxon>Actinomycetaceae</taxon>
        <taxon>Arcanobacterium</taxon>
    </lineage>
</organism>
<reference evidence="1 2" key="1">
    <citation type="submission" date="2023-07" db="EMBL/GenBank/DDBJ databases">
        <title>Sequencing the genomes of 1000 actinobacteria strains.</title>
        <authorList>
            <person name="Klenk H.-P."/>
        </authorList>
    </citation>
    <scope>NUCLEOTIDE SEQUENCE [LARGE SCALE GENOMIC DNA]</scope>
    <source>
        <strain evidence="1 2">DSM 102162</strain>
    </source>
</reference>